<comment type="caution">
    <text evidence="1">The sequence shown here is derived from an EMBL/GenBank/DDBJ whole genome shotgun (WGS) entry which is preliminary data.</text>
</comment>
<reference evidence="1 2" key="1">
    <citation type="submission" date="2019-08" db="EMBL/GenBank/DDBJ databases">
        <title>Genome of Psychroserpens burtonensis ACAM 167.</title>
        <authorList>
            <person name="Bowman J.P."/>
        </authorList>
    </citation>
    <scope>NUCLEOTIDE SEQUENCE [LARGE SCALE GENOMIC DNA]</scope>
    <source>
        <strain evidence="1 2">ACAM 167</strain>
    </source>
</reference>
<sequence>MGAQSYKKDSLQIKSYTLIEYRRSEVKSVKLLRVICDYCTDIQKEVIGIEATRRAKSESYEPKNRLKEGDKKLAIYIRIAKKDFAAIKEDE</sequence>
<dbReference type="STRING" id="1123037.GCA_000425305_00567"/>
<keyword evidence="2" id="KW-1185">Reference proteome</keyword>
<evidence type="ECO:0000313" key="2">
    <source>
        <dbReference type="Proteomes" id="UP000321938"/>
    </source>
</evidence>
<accession>A0A5C7BC75</accession>
<dbReference type="OrthoDB" id="1445655at2"/>
<dbReference type="Proteomes" id="UP000321938">
    <property type="component" value="Unassembled WGS sequence"/>
</dbReference>
<protein>
    <submittedName>
        <fullName evidence="1">Uncharacterized protein</fullName>
    </submittedName>
</protein>
<proteinExistence type="predicted"/>
<evidence type="ECO:0000313" key="1">
    <source>
        <dbReference type="EMBL" id="TXE20425.1"/>
    </source>
</evidence>
<dbReference type="AlphaFoldDB" id="A0A5C7BC75"/>
<dbReference type="EMBL" id="VOSB01000001">
    <property type="protein sequence ID" value="TXE20425.1"/>
    <property type="molecule type" value="Genomic_DNA"/>
</dbReference>
<gene>
    <name evidence="1" type="ORF">ES692_00995</name>
</gene>
<name>A0A5C7BC75_9FLAO</name>
<organism evidence="1 2">
    <name type="scientific">Psychroserpens burtonensis</name>
    <dbReference type="NCBI Taxonomy" id="49278"/>
    <lineage>
        <taxon>Bacteria</taxon>
        <taxon>Pseudomonadati</taxon>
        <taxon>Bacteroidota</taxon>
        <taxon>Flavobacteriia</taxon>
        <taxon>Flavobacteriales</taxon>
        <taxon>Flavobacteriaceae</taxon>
        <taxon>Psychroserpens</taxon>
    </lineage>
</organism>